<organism evidence="1 2">
    <name type="scientific">Vigna mungo</name>
    <name type="common">Black gram</name>
    <name type="synonym">Phaseolus mungo</name>
    <dbReference type="NCBI Taxonomy" id="3915"/>
    <lineage>
        <taxon>Eukaryota</taxon>
        <taxon>Viridiplantae</taxon>
        <taxon>Streptophyta</taxon>
        <taxon>Embryophyta</taxon>
        <taxon>Tracheophyta</taxon>
        <taxon>Spermatophyta</taxon>
        <taxon>Magnoliopsida</taxon>
        <taxon>eudicotyledons</taxon>
        <taxon>Gunneridae</taxon>
        <taxon>Pentapetalae</taxon>
        <taxon>rosids</taxon>
        <taxon>fabids</taxon>
        <taxon>Fabales</taxon>
        <taxon>Fabaceae</taxon>
        <taxon>Papilionoideae</taxon>
        <taxon>50 kb inversion clade</taxon>
        <taxon>NPAAA clade</taxon>
        <taxon>indigoferoid/millettioid clade</taxon>
        <taxon>Phaseoleae</taxon>
        <taxon>Vigna</taxon>
    </lineage>
</organism>
<reference evidence="1 2" key="1">
    <citation type="journal article" date="2023" name="Life. Sci Alliance">
        <title>Evolutionary insights into 3D genome organization and epigenetic landscape of Vigna mungo.</title>
        <authorList>
            <person name="Junaid A."/>
            <person name="Singh B."/>
            <person name="Bhatia S."/>
        </authorList>
    </citation>
    <scope>NUCLEOTIDE SEQUENCE [LARGE SCALE GENOMIC DNA]</scope>
    <source>
        <strain evidence="1">Urdbean</strain>
    </source>
</reference>
<name>A0AAQ3MYK7_VIGMU</name>
<proteinExistence type="predicted"/>
<dbReference type="EMBL" id="CP144693">
    <property type="protein sequence ID" value="WVY99274.1"/>
    <property type="molecule type" value="Genomic_DNA"/>
</dbReference>
<protein>
    <submittedName>
        <fullName evidence="1">Uncharacterized protein</fullName>
    </submittedName>
</protein>
<dbReference type="Proteomes" id="UP001374535">
    <property type="component" value="Chromosome 8"/>
</dbReference>
<dbReference type="InterPro" id="IPR004252">
    <property type="entry name" value="Probable_transposase_24"/>
</dbReference>
<evidence type="ECO:0000313" key="2">
    <source>
        <dbReference type="Proteomes" id="UP001374535"/>
    </source>
</evidence>
<gene>
    <name evidence="1" type="ORF">V8G54_025344</name>
</gene>
<accession>A0AAQ3MYK7</accession>
<dbReference type="AlphaFoldDB" id="A0AAQ3MYK7"/>
<sequence length="235" mass="26282">MCGCACNCGGEGGGAYVVCNKTKIMEKGAVMEVINEEDELKKKSNDEGSYLVPVSGFYSSSVFKVLKARTRFQGELGDSVPAPLQMDEDLVFGYEARCNRIKRLILDSSGFVGRRRYMCSLGHSYCWLHGGHEQGTITVNMEKFDVCKSKVVVYVFFLNSLLTHWNSVEFHNKCATVERNRASEKGGTLHIGGSIMVHENVIHMAQELERAVYVDEVFAQTHVRKGTSQFIDERS</sequence>
<keyword evidence="2" id="KW-1185">Reference proteome</keyword>
<evidence type="ECO:0000313" key="1">
    <source>
        <dbReference type="EMBL" id="WVY99274.1"/>
    </source>
</evidence>
<dbReference type="Pfam" id="PF03004">
    <property type="entry name" value="Transposase_24"/>
    <property type="match status" value="1"/>
</dbReference>